<comment type="similarity">
    <text evidence="2">Belongs to the sphingosine N-acyltransferase family.</text>
</comment>
<feature type="domain" description="TLC" evidence="9">
    <location>
        <begin position="297"/>
        <end position="539"/>
    </location>
</feature>
<feature type="transmembrane region" description="Helical" evidence="8">
    <location>
        <begin position="375"/>
        <end position="392"/>
    </location>
</feature>
<dbReference type="EMBL" id="KZ819325">
    <property type="protein sequence ID" value="PWN21533.1"/>
    <property type="molecule type" value="Genomic_DNA"/>
</dbReference>
<evidence type="ECO:0000313" key="11">
    <source>
        <dbReference type="Proteomes" id="UP000245942"/>
    </source>
</evidence>
<evidence type="ECO:0000256" key="8">
    <source>
        <dbReference type="SAM" id="Phobius"/>
    </source>
</evidence>
<feature type="transmembrane region" description="Helical" evidence="8">
    <location>
        <begin position="511"/>
        <end position="535"/>
    </location>
</feature>
<keyword evidence="5 6" id="KW-0472">Membrane</keyword>
<dbReference type="Pfam" id="PF03798">
    <property type="entry name" value="TRAM_LAG1_CLN8"/>
    <property type="match status" value="1"/>
</dbReference>
<evidence type="ECO:0000256" key="1">
    <source>
        <dbReference type="ARBA" id="ARBA00004141"/>
    </source>
</evidence>
<dbReference type="GO" id="GO:0046513">
    <property type="term" value="P:ceramide biosynthetic process"/>
    <property type="evidence" value="ECO:0007669"/>
    <property type="project" value="InterPro"/>
</dbReference>
<feature type="region of interest" description="Disordered" evidence="7">
    <location>
        <begin position="543"/>
        <end position="670"/>
    </location>
</feature>
<evidence type="ECO:0000256" key="4">
    <source>
        <dbReference type="ARBA" id="ARBA00022989"/>
    </source>
</evidence>
<evidence type="ECO:0000256" key="5">
    <source>
        <dbReference type="ARBA" id="ARBA00023136"/>
    </source>
</evidence>
<keyword evidence="3 6" id="KW-0812">Transmembrane</keyword>
<dbReference type="GeneID" id="37014031"/>
<feature type="compositionally biased region" description="Basic residues" evidence="7">
    <location>
        <begin position="51"/>
        <end position="61"/>
    </location>
</feature>
<keyword evidence="4 8" id="KW-1133">Transmembrane helix</keyword>
<gene>
    <name evidence="10" type="ORF">BCV69DRAFT_282253</name>
</gene>
<reference evidence="10 11" key="1">
    <citation type="journal article" date="2018" name="Mol. Biol. Evol.">
        <title>Broad Genomic Sampling Reveals a Smut Pathogenic Ancestry of the Fungal Clade Ustilaginomycotina.</title>
        <authorList>
            <person name="Kijpornyongpan T."/>
            <person name="Mondo S.J."/>
            <person name="Barry K."/>
            <person name="Sandor L."/>
            <person name="Lee J."/>
            <person name="Lipzen A."/>
            <person name="Pangilinan J."/>
            <person name="LaButti K."/>
            <person name="Hainaut M."/>
            <person name="Henrissat B."/>
            <person name="Grigoriev I.V."/>
            <person name="Spatafora J.W."/>
            <person name="Aime M.C."/>
        </authorList>
    </citation>
    <scope>NUCLEOTIDE SEQUENCE [LARGE SCALE GENOMIC DNA]</scope>
    <source>
        <strain evidence="10 11">MCA 4718</strain>
    </source>
</reference>
<evidence type="ECO:0000256" key="2">
    <source>
        <dbReference type="ARBA" id="ARBA00009808"/>
    </source>
</evidence>
<dbReference type="PROSITE" id="PS50922">
    <property type="entry name" value="TLC"/>
    <property type="match status" value="1"/>
</dbReference>
<feature type="compositionally biased region" description="Low complexity" evidence="7">
    <location>
        <begin position="19"/>
        <end position="31"/>
    </location>
</feature>
<dbReference type="GO" id="GO:0016020">
    <property type="term" value="C:membrane"/>
    <property type="evidence" value="ECO:0007669"/>
    <property type="project" value="UniProtKB-SubCell"/>
</dbReference>
<dbReference type="RefSeq" id="XP_025348693.1">
    <property type="nucleotide sequence ID" value="XM_025492297.1"/>
</dbReference>
<feature type="region of interest" description="Disordered" evidence="7">
    <location>
        <begin position="1"/>
        <end position="67"/>
    </location>
</feature>
<evidence type="ECO:0000259" key="9">
    <source>
        <dbReference type="PROSITE" id="PS50922"/>
    </source>
</evidence>
<dbReference type="STRING" id="1684307.A0A316UAU0"/>
<evidence type="ECO:0000256" key="7">
    <source>
        <dbReference type="SAM" id="MobiDB-lite"/>
    </source>
</evidence>
<dbReference type="Proteomes" id="UP000245942">
    <property type="component" value="Unassembled WGS sequence"/>
</dbReference>
<accession>A0A316UAU0</accession>
<comment type="subcellular location">
    <subcellularLocation>
        <location evidence="1">Membrane</location>
        <topology evidence="1">Multi-pass membrane protein</topology>
    </subcellularLocation>
</comment>
<dbReference type="OrthoDB" id="537032at2759"/>
<dbReference type="AlphaFoldDB" id="A0A316UAU0"/>
<dbReference type="PANTHER" id="PTHR12560">
    <property type="entry name" value="LONGEVITY ASSURANCE FACTOR 1 LAG1"/>
    <property type="match status" value="1"/>
</dbReference>
<proteinExistence type="inferred from homology"/>
<feature type="transmembrane region" description="Helical" evidence="8">
    <location>
        <begin position="304"/>
        <end position="323"/>
    </location>
</feature>
<keyword evidence="11" id="KW-1185">Reference proteome</keyword>
<feature type="transmembrane region" description="Helical" evidence="8">
    <location>
        <begin position="236"/>
        <end position="259"/>
    </location>
</feature>
<organism evidence="10 11">
    <name type="scientific">Pseudomicrostroma glucosiphilum</name>
    <dbReference type="NCBI Taxonomy" id="1684307"/>
    <lineage>
        <taxon>Eukaryota</taxon>
        <taxon>Fungi</taxon>
        <taxon>Dikarya</taxon>
        <taxon>Basidiomycota</taxon>
        <taxon>Ustilaginomycotina</taxon>
        <taxon>Exobasidiomycetes</taxon>
        <taxon>Microstromatales</taxon>
        <taxon>Microstromatales incertae sedis</taxon>
        <taxon>Pseudomicrostroma</taxon>
    </lineage>
</organism>
<feature type="transmembrane region" description="Helical" evidence="8">
    <location>
        <begin position="343"/>
        <end position="363"/>
    </location>
</feature>
<evidence type="ECO:0000256" key="6">
    <source>
        <dbReference type="PROSITE-ProRule" id="PRU00205"/>
    </source>
</evidence>
<protein>
    <submittedName>
        <fullName evidence="10">LAG1-domain-containing protein</fullName>
    </submittedName>
</protein>
<dbReference type="InterPro" id="IPR016439">
    <property type="entry name" value="Lag1/Lac1-like"/>
</dbReference>
<feature type="compositionally biased region" description="Polar residues" evidence="7">
    <location>
        <begin position="605"/>
        <end position="615"/>
    </location>
</feature>
<dbReference type="InterPro" id="IPR006634">
    <property type="entry name" value="TLC-dom"/>
</dbReference>
<evidence type="ECO:0000313" key="10">
    <source>
        <dbReference type="EMBL" id="PWN21533.1"/>
    </source>
</evidence>
<dbReference type="GO" id="GO:0050291">
    <property type="term" value="F:sphingosine N-acyltransferase activity"/>
    <property type="evidence" value="ECO:0007669"/>
    <property type="project" value="InterPro"/>
</dbReference>
<dbReference type="SMART" id="SM00724">
    <property type="entry name" value="TLC"/>
    <property type="match status" value="1"/>
</dbReference>
<name>A0A316UAU0_9BASI</name>
<sequence>MARSSSSKAKSRHSNRQDTTSPAPSAALASTKSKRGTSTASHDAESYSAFKRQRSLKRKSEKKASQRSLERQLEIPLYILLALCVCHALSGTSSLSLVHLSAHLPHSIQKLLPAWSRRLPNLAPYASDVPNASHDSKTSLLLGSSLAGLVGGSNVGQAGPFRSDAAGFGHPLTALHTFTRACLGLSYAIRPAGELTDDAAAAAAYASGLSYPAQPEPWAWLVGQPGTMYHKGLKDALYAATWVLIWTALRAAVITYILVPLGTRWVTKPKLHDEQKNLAITGARRLRRIKVWEKNIMRFAEQSWCVIFYIVNLSVGLHIAYHSDYWFNPAGFWTGSPHVELQGIVKFYYLTQCGYWFHMLIVIQVEAKRKDHSQMFTHHIVTILLLVGSYASHYTRVGNAVLCLMDPSDILLSLGKCLRYAGLQTLCDATFGAFLLCWVVLRHFLYMILVWSCIETLPKDRFEVAKYPSREAWETRESIPATDPLVFKKIHYSPLSVSEFFASDLDFSRSFLVALLVVLQFLLLTWFVMIVRVAYRVVTGGGAADSRSDEELSEEDEKAIEEVEVKEKEKEMQEANKKGQMREVTAGDKGVEKVNGSHDHDKVQENSTSSHTNGSGRHGNGGAAASKVLADNSNVNGRGASPATTTAGGGAPHGLSRTNSTSTTMKKKKR</sequence>
<feature type="compositionally biased region" description="Basic and acidic residues" evidence="7">
    <location>
        <begin position="560"/>
        <end position="604"/>
    </location>
</feature>
<dbReference type="PANTHER" id="PTHR12560:SF0">
    <property type="entry name" value="LD18904P"/>
    <property type="match status" value="1"/>
</dbReference>
<evidence type="ECO:0000256" key="3">
    <source>
        <dbReference type="ARBA" id="ARBA00022692"/>
    </source>
</evidence>
<feature type="transmembrane region" description="Helical" evidence="8">
    <location>
        <begin position="429"/>
        <end position="451"/>
    </location>
</feature>